<comment type="subcellular location">
    <subcellularLocation>
        <location evidence="1">Nucleus</location>
    </subcellularLocation>
</comment>
<dbReference type="Proteomes" id="UP000327013">
    <property type="component" value="Chromosome 1"/>
</dbReference>
<evidence type="ECO:0000313" key="6">
    <source>
        <dbReference type="EMBL" id="KAE7997846.1"/>
    </source>
</evidence>
<organism evidence="6 7">
    <name type="scientific">Carpinus fangiana</name>
    <dbReference type="NCBI Taxonomy" id="176857"/>
    <lineage>
        <taxon>Eukaryota</taxon>
        <taxon>Viridiplantae</taxon>
        <taxon>Streptophyta</taxon>
        <taxon>Embryophyta</taxon>
        <taxon>Tracheophyta</taxon>
        <taxon>Spermatophyta</taxon>
        <taxon>Magnoliopsida</taxon>
        <taxon>eudicotyledons</taxon>
        <taxon>Gunneridae</taxon>
        <taxon>Pentapetalae</taxon>
        <taxon>rosids</taxon>
        <taxon>fabids</taxon>
        <taxon>Fagales</taxon>
        <taxon>Betulaceae</taxon>
        <taxon>Carpinus</taxon>
    </lineage>
</organism>
<comment type="caution">
    <text evidence="5">Lacks conserved residue(s) required for the propagation of feature annotation.</text>
</comment>
<dbReference type="EMBL" id="CM017321">
    <property type="protein sequence ID" value="KAE7997846.1"/>
    <property type="molecule type" value="Genomic_DNA"/>
</dbReference>
<evidence type="ECO:0000256" key="5">
    <source>
        <dbReference type="PROSITE-ProRule" id="PRU01191"/>
    </source>
</evidence>
<accession>A0A5N6QEW2</accession>
<gene>
    <name evidence="6" type="ORF">FH972_002447</name>
</gene>
<dbReference type="PANTHER" id="PTHR31636">
    <property type="entry name" value="OSJNBA0084A10.13 PROTEIN-RELATED"/>
    <property type="match status" value="1"/>
</dbReference>
<dbReference type="AlphaFoldDB" id="A0A5N6QEW2"/>
<comment type="similarity">
    <text evidence="5">Belongs to the GRAS family.</text>
</comment>
<keyword evidence="2" id="KW-0805">Transcription regulation</keyword>
<keyword evidence="7" id="KW-1185">Reference proteome</keyword>
<protein>
    <submittedName>
        <fullName evidence="6">Uncharacterized protein</fullName>
    </submittedName>
</protein>
<feature type="region of interest" description="SAW" evidence="5">
    <location>
        <begin position="374"/>
        <end position="449"/>
    </location>
</feature>
<proteinExistence type="inferred from homology"/>
<dbReference type="OrthoDB" id="757063at2759"/>
<dbReference type="PROSITE" id="PS50985">
    <property type="entry name" value="GRAS"/>
    <property type="match status" value="1"/>
</dbReference>
<evidence type="ECO:0000313" key="7">
    <source>
        <dbReference type="Proteomes" id="UP000327013"/>
    </source>
</evidence>
<evidence type="ECO:0000256" key="4">
    <source>
        <dbReference type="ARBA" id="ARBA00023242"/>
    </source>
</evidence>
<sequence>MAQGALDTIQPHEPWDYTSVAFPAAPPFNPFPKPIMEHNELSEWVEQITKQLVEDLPETAGSDILQHSEFRPRKVTRRNYFDTVAGYELQWSNEPRANVSDHGRNCKGVSTVDENCLTLITQLLECAVAVSVDNLGEAHRMLLELTQMGSPYGLSCAERAVAYFAKAMSMFNNISPFIKFAHFTSNQAILEAFHRRDRIHILDLDIMQGLQWPALFHILATRMEGPPHVRMTGMGASMEILVETGKQFANFAKRLGMLFEFHPIARKFAEIDASMVQVRRGETLAVHWLQHSLYDATGPDWKTMRLLKELSPTIITLVEQDISHGGSFLDRFVGSLHYYSTLFDSLGANLLVDDPNRHRVEHCLLYREINNILAIGGPARSGEDKYRHWRIELAKNCFVQVPMSANSMAQAQLMLNMFPPAYGYSLVQGDGTLRLGWKDTSLYTASAWTSSNAAPT</sequence>
<name>A0A5N6QEW2_9ROSI</name>
<feature type="region of interest" description="Leucine repeat II (LRII)" evidence="5">
    <location>
        <begin position="243"/>
        <end position="275"/>
    </location>
</feature>
<keyword evidence="4" id="KW-0539">Nucleus</keyword>
<dbReference type="InterPro" id="IPR005202">
    <property type="entry name" value="TF_GRAS"/>
</dbReference>
<keyword evidence="3" id="KW-0804">Transcription</keyword>
<feature type="short sequence motif" description="VHIID" evidence="5">
    <location>
        <begin position="199"/>
        <end position="203"/>
    </location>
</feature>
<dbReference type="GO" id="GO:0005634">
    <property type="term" value="C:nucleus"/>
    <property type="evidence" value="ECO:0007669"/>
    <property type="project" value="UniProtKB-SubCell"/>
</dbReference>
<reference evidence="6 7" key="1">
    <citation type="submission" date="2019-06" db="EMBL/GenBank/DDBJ databases">
        <title>A chromosomal-level reference genome of Carpinus fangiana (Coryloideae, Betulaceae).</title>
        <authorList>
            <person name="Yang X."/>
            <person name="Wang Z."/>
            <person name="Zhang L."/>
            <person name="Hao G."/>
            <person name="Liu J."/>
            <person name="Yang Y."/>
        </authorList>
    </citation>
    <scope>NUCLEOTIDE SEQUENCE [LARGE SCALE GENOMIC DNA]</scope>
    <source>
        <strain evidence="6">Cfa_2016G</strain>
        <tissue evidence="6">Leaf</tissue>
    </source>
</reference>
<evidence type="ECO:0000256" key="1">
    <source>
        <dbReference type="ARBA" id="ARBA00004123"/>
    </source>
</evidence>
<evidence type="ECO:0000256" key="3">
    <source>
        <dbReference type="ARBA" id="ARBA00023163"/>
    </source>
</evidence>
<evidence type="ECO:0000256" key="2">
    <source>
        <dbReference type="ARBA" id="ARBA00023015"/>
    </source>
</evidence>
<dbReference type="Pfam" id="PF03514">
    <property type="entry name" value="GRAS"/>
    <property type="match status" value="1"/>
</dbReference>